<dbReference type="HOGENOM" id="CLU_2789180_0_0_5"/>
<dbReference type="GO" id="GO:0004090">
    <property type="term" value="F:carbonyl reductase (NADPH) activity"/>
    <property type="evidence" value="ECO:0007669"/>
    <property type="project" value="TreeGrafter"/>
</dbReference>
<organism evidence="3 4">
    <name type="scientific">Methylobacterium oryzae CBMB20</name>
    <dbReference type="NCBI Taxonomy" id="693986"/>
    <lineage>
        <taxon>Bacteria</taxon>
        <taxon>Pseudomonadati</taxon>
        <taxon>Pseudomonadota</taxon>
        <taxon>Alphaproteobacteria</taxon>
        <taxon>Hyphomicrobiales</taxon>
        <taxon>Methylobacteriaceae</taxon>
        <taxon>Methylobacterium</taxon>
    </lineage>
</organism>
<dbReference type="PANTHER" id="PTHR44252">
    <property type="entry name" value="D-ERYTHRULOSE REDUCTASE"/>
    <property type="match status" value="1"/>
</dbReference>
<dbReference type="Gene3D" id="3.40.50.720">
    <property type="entry name" value="NAD(P)-binding Rossmann-like Domain"/>
    <property type="match status" value="1"/>
</dbReference>
<dbReference type="Proteomes" id="UP000029492">
    <property type="component" value="Chromosome"/>
</dbReference>
<gene>
    <name evidence="3" type="ORF">MOC_5441</name>
</gene>
<accession>A0A089NZ02</accession>
<evidence type="ECO:0000256" key="2">
    <source>
        <dbReference type="ARBA" id="ARBA00022857"/>
    </source>
</evidence>
<dbReference type="GO" id="GO:0005997">
    <property type="term" value="P:xylulose metabolic process"/>
    <property type="evidence" value="ECO:0007669"/>
    <property type="project" value="TreeGrafter"/>
</dbReference>
<evidence type="ECO:0000256" key="1">
    <source>
        <dbReference type="ARBA" id="ARBA00006484"/>
    </source>
</evidence>
<dbReference type="SUPFAM" id="SSF51735">
    <property type="entry name" value="NAD(P)-binding Rossmann-fold domains"/>
    <property type="match status" value="1"/>
</dbReference>
<dbReference type="eggNOG" id="COG1028">
    <property type="taxonomic scope" value="Bacteria"/>
</dbReference>
<dbReference type="KEGG" id="mor:MOC_5441"/>
<dbReference type="InterPro" id="IPR002347">
    <property type="entry name" value="SDR_fam"/>
</dbReference>
<dbReference type="STRING" id="693986.MOC_5441"/>
<dbReference type="AlphaFoldDB" id="A0A089NZ02"/>
<keyword evidence="4" id="KW-1185">Reference proteome</keyword>
<dbReference type="RefSeq" id="WP_043759959.1">
    <property type="nucleotide sequence ID" value="NZ_CP003811.1"/>
</dbReference>
<keyword evidence="2" id="KW-0521">NADP</keyword>
<comment type="similarity">
    <text evidence="1">Belongs to the short-chain dehydrogenases/reductases (SDR) family.</text>
</comment>
<dbReference type="PANTHER" id="PTHR44252:SF3">
    <property type="entry name" value="D-ERYTHRULOSE REDUCTASE-RELATED"/>
    <property type="match status" value="1"/>
</dbReference>
<dbReference type="GO" id="GO:0050038">
    <property type="term" value="F:L-xylulose reductase (NADPH) activity"/>
    <property type="evidence" value="ECO:0007669"/>
    <property type="project" value="TreeGrafter"/>
</dbReference>
<sequence length="68" mass="7093">MCGTVEDFDAEIGLNLRSAFFVAQAVARGLIAAGRPSSIIHISSQMGYVGGARLSVYCASTQEPTDGQ</sequence>
<dbReference type="InterPro" id="IPR036291">
    <property type="entry name" value="NAD(P)-bd_dom_sf"/>
</dbReference>
<dbReference type="GO" id="GO:0006006">
    <property type="term" value="P:glucose metabolic process"/>
    <property type="evidence" value="ECO:0007669"/>
    <property type="project" value="TreeGrafter"/>
</dbReference>
<protein>
    <submittedName>
        <fullName evidence="3">Short-chain dehydrogenase/reductase</fullName>
    </submittedName>
</protein>
<dbReference type="Pfam" id="PF00106">
    <property type="entry name" value="adh_short"/>
    <property type="match status" value="1"/>
</dbReference>
<evidence type="ECO:0000313" key="4">
    <source>
        <dbReference type="Proteomes" id="UP000029492"/>
    </source>
</evidence>
<proteinExistence type="inferred from homology"/>
<evidence type="ECO:0000313" key="3">
    <source>
        <dbReference type="EMBL" id="AIQ93196.1"/>
    </source>
</evidence>
<name>A0A089NZ02_9HYPH</name>
<reference evidence="3 4" key="1">
    <citation type="journal article" date="2014" name="PLoS ONE">
        <title>Genome Information of Methylobacterium oryzae, a Plant-Probiotic Methylotroph in the Phyllosphere.</title>
        <authorList>
            <person name="Kwak M.J."/>
            <person name="Jeong H."/>
            <person name="Madhaiyan M."/>
            <person name="Lee Y."/>
            <person name="Sa T.M."/>
            <person name="Oh T.K."/>
            <person name="Kim J.F."/>
        </authorList>
    </citation>
    <scope>NUCLEOTIDE SEQUENCE [LARGE SCALE GENOMIC DNA]</scope>
    <source>
        <strain evidence="3 4">CBMB20</strain>
    </source>
</reference>
<dbReference type="InterPro" id="IPR051737">
    <property type="entry name" value="L-xylulose/Carbonyl_redctase"/>
</dbReference>
<dbReference type="EMBL" id="CP003811">
    <property type="protein sequence ID" value="AIQ93196.1"/>
    <property type="molecule type" value="Genomic_DNA"/>
</dbReference>